<name>A0A5N4EJU7_CAMDR</name>
<reference evidence="1 2" key="1">
    <citation type="journal article" date="2019" name="Mol. Ecol. Resour.">
        <title>Improving Illumina assemblies with Hi-C and long reads: an example with the North African dromedary.</title>
        <authorList>
            <person name="Elbers J.P."/>
            <person name="Rogers M.F."/>
            <person name="Perelman P.L."/>
            <person name="Proskuryakova A.A."/>
            <person name="Serdyukova N.A."/>
            <person name="Johnson W.E."/>
            <person name="Horin P."/>
            <person name="Corander J."/>
            <person name="Murphy D."/>
            <person name="Burger P.A."/>
        </authorList>
    </citation>
    <scope>NUCLEOTIDE SEQUENCE [LARGE SCALE GENOMIC DNA]</scope>
    <source>
        <strain evidence="1">Drom800</strain>
        <tissue evidence="1">Blood</tissue>
    </source>
</reference>
<organism evidence="1 2">
    <name type="scientific">Camelus dromedarius</name>
    <name type="common">Dromedary</name>
    <name type="synonym">Arabian camel</name>
    <dbReference type="NCBI Taxonomy" id="9838"/>
    <lineage>
        <taxon>Eukaryota</taxon>
        <taxon>Metazoa</taxon>
        <taxon>Chordata</taxon>
        <taxon>Craniata</taxon>
        <taxon>Vertebrata</taxon>
        <taxon>Euteleostomi</taxon>
        <taxon>Mammalia</taxon>
        <taxon>Eutheria</taxon>
        <taxon>Laurasiatheria</taxon>
        <taxon>Artiodactyla</taxon>
        <taxon>Tylopoda</taxon>
        <taxon>Camelidae</taxon>
        <taxon>Camelus</taxon>
    </lineage>
</organism>
<dbReference type="AlphaFoldDB" id="A0A5N4EJU7"/>
<gene>
    <name evidence="1" type="ORF">Cadr_000000523</name>
</gene>
<comment type="caution">
    <text evidence="1">The sequence shown here is derived from an EMBL/GenBank/DDBJ whole genome shotgun (WGS) entry which is preliminary data.</text>
</comment>
<proteinExistence type="predicted"/>
<evidence type="ECO:0000313" key="1">
    <source>
        <dbReference type="EMBL" id="KAB1283630.1"/>
    </source>
</evidence>
<dbReference type="STRING" id="9838.ENSCDRP00005005278"/>
<accession>A0A5N4EJU7</accession>
<keyword evidence="2" id="KW-1185">Reference proteome</keyword>
<protein>
    <submittedName>
        <fullName evidence="1">Vacuolar protein sorting-associated protein 8-like protein</fullName>
    </submittedName>
</protein>
<evidence type="ECO:0000313" key="2">
    <source>
        <dbReference type="Proteomes" id="UP000299084"/>
    </source>
</evidence>
<sequence>MENEPDHENVEQSLCAKTADEELNKSFNLEASLSKFSYIDLDKELELKNDLIDDKEFDIPQVDTPPTLESILNETDDEDESFVLEDPTLLNIDAIDSHSYDTSSVASSDSGDRTNLKRKKKLPDSFSLHGSVMRHSLLKGISAQIVSAAVESNSYLLEWEPPVEDYISMTFSEFNPYVGDEIHSFQNQDEPEQSFDPPVQF</sequence>
<dbReference type="Proteomes" id="UP000299084">
    <property type="component" value="Unassembled WGS sequence"/>
</dbReference>
<dbReference type="EMBL" id="JWIN03000001">
    <property type="protein sequence ID" value="KAB1283630.1"/>
    <property type="molecule type" value="Genomic_DNA"/>
</dbReference>